<dbReference type="SUPFAM" id="SSF81631">
    <property type="entry name" value="PAP/OAS1 substrate-binding domain"/>
    <property type="match status" value="1"/>
</dbReference>
<dbReference type="GO" id="GO:0046872">
    <property type="term" value="F:metal ion binding"/>
    <property type="evidence" value="ECO:0007669"/>
    <property type="project" value="UniProtKB-KW"/>
</dbReference>
<dbReference type="AlphaFoldDB" id="A0A8K0XMZ5"/>
<dbReference type="PANTHER" id="PTHR23092:SF15">
    <property type="entry name" value="INACTIVE NON-CANONICAL POLY(A) RNA POLYMERASE PROTEIN TRF4-2-RELATED"/>
    <property type="match status" value="1"/>
</dbReference>
<feature type="domain" description="PAP-associated" evidence="5">
    <location>
        <begin position="303"/>
        <end position="353"/>
    </location>
</feature>
<proteinExistence type="inferred from homology"/>
<dbReference type="InterPro" id="IPR054708">
    <property type="entry name" value="MTPAP-like_central"/>
</dbReference>
<dbReference type="GO" id="GO:0010605">
    <property type="term" value="P:negative regulation of macromolecule metabolic process"/>
    <property type="evidence" value="ECO:0007669"/>
    <property type="project" value="UniProtKB-ARBA"/>
</dbReference>
<dbReference type="InterPro" id="IPR043519">
    <property type="entry name" value="NT_sf"/>
</dbReference>
<gene>
    <name evidence="7" type="ORF">BXZ70DRAFT_908781</name>
</gene>
<dbReference type="Pfam" id="PF22600">
    <property type="entry name" value="MTPAP-like_central"/>
    <property type="match status" value="1"/>
</dbReference>
<dbReference type="EMBL" id="JAEVFJ010000025">
    <property type="protein sequence ID" value="KAH8094669.1"/>
    <property type="molecule type" value="Genomic_DNA"/>
</dbReference>
<dbReference type="PANTHER" id="PTHR23092">
    <property type="entry name" value="POLY(A) RNA POLYMERASE"/>
    <property type="match status" value="1"/>
</dbReference>
<dbReference type="GO" id="GO:0031499">
    <property type="term" value="C:TRAMP complex"/>
    <property type="evidence" value="ECO:0007669"/>
    <property type="project" value="TreeGrafter"/>
</dbReference>
<name>A0A8K0XMZ5_9AGAR</name>
<evidence type="ECO:0000313" key="7">
    <source>
        <dbReference type="EMBL" id="KAH8094669.1"/>
    </source>
</evidence>
<dbReference type="SUPFAM" id="SSF81301">
    <property type="entry name" value="Nucleotidyltransferase"/>
    <property type="match status" value="1"/>
</dbReference>
<organism evidence="7 8">
    <name type="scientific">Cristinia sonorae</name>
    <dbReference type="NCBI Taxonomy" id="1940300"/>
    <lineage>
        <taxon>Eukaryota</taxon>
        <taxon>Fungi</taxon>
        <taxon>Dikarya</taxon>
        <taxon>Basidiomycota</taxon>
        <taxon>Agaricomycotina</taxon>
        <taxon>Agaricomycetes</taxon>
        <taxon>Agaricomycetidae</taxon>
        <taxon>Agaricales</taxon>
        <taxon>Pleurotineae</taxon>
        <taxon>Stephanosporaceae</taxon>
        <taxon>Cristinia</taxon>
    </lineage>
</organism>
<dbReference type="GO" id="GO:0003729">
    <property type="term" value="F:mRNA binding"/>
    <property type="evidence" value="ECO:0007669"/>
    <property type="project" value="TreeGrafter"/>
</dbReference>
<sequence length="424" mass="46691">MSTTLTLTSKHGQPTTASASLALPVDPANTVAVAGQQAKSARVSCKKKKRKLRQLEKDCGVGPDSSLYTRGAWQTPWLDSLGMTEYESMEQSSWGSCVCEPRLHDEIVAYVAYCNATEQEVRARVLVVAKLEQFIRRRVSVCDVQLFGSVALDVCLPDSDIDLVIQTPQVYDDKYKTRVLHQLASMFRFSISCREPTVAVGACVPVLQFKTSPPLGSYDIDISINADDGVKAVPVIKEYLANFPILRPLLLVLKGFLRKLDLHSASNGGLGSYGLSCMTICFLKLIIRKRDEKLTTDFMENESLGVLLMDFLQFYGQELDWTTSCISPAQGEIVTKESLGFRNSTLPEALSIQCLLNPGRDIGRSASRAKQIKAAFSDAFNTLKAYKLSMTKCNVLGTIVRFSYLLIAGSAFGTSSTHMSWKTT</sequence>
<dbReference type="InterPro" id="IPR002058">
    <property type="entry name" value="PAP_assoc"/>
</dbReference>
<evidence type="ECO:0000313" key="8">
    <source>
        <dbReference type="Proteomes" id="UP000813824"/>
    </source>
</evidence>
<dbReference type="CDD" id="cd05402">
    <property type="entry name" value="NT_PAP_TUTase"/>
    <property type="match status" value="1"/>
</dbReference>
<evidence type="ECO:0000259" key="5">
    <source>
        <dbReference type="Pfam" id="PF03828"/>
    </source>
</evidence>
<dbReference type="EC" id="2.7.7.19" evidence="2"/>
<protein>
    <recommendedName>
        <fullName evidence="2">polynucleotide adenylyltransferase</fullName>
        <ecNumber evidence="2">2.7.7.19</ecNumber>
    </recommendedName>
</protein>
<dbReference type="GO" id="GO:0005730">
    <property type="term" value="C:nucleolus"/>
    <property type="evidence" value="ECO:0007669"/>
    <property type="project" value="TreeGrafter"/>
</dbReference>
<comment type="similarity">
    <text evidence="1">Belongs to the DNA polymerase type-B-like family.</text>
</comment>
<keyword evidence="8" id="KW-1185">Reference proteome</keyword>
<comment type="caution">
    <text evidence="7">The sequence shown here is derived from an EMBL/GenBank/DDBJ whole genome shotgun (WGS) entry which is preliminary data.</text>
</comment>
<evidence type="ECO:0000259" key="6">
    <source>
        <dbReference type="Pfam" id="PF22600"/>
    </source>
</evidence>
<dbReference type="GO" id="GO:0031123">
    <property type="term" value="P:RNA 3'-end processing"/>
    <property type="evidence" value="ECO:0007669"/>
    <property type="project" value="TreeGrafter"/>
</dbReference>
<dbReference type="OrthoDB" id="273917at2759"/>
<dbReference type="InterPro" id="IPR045862">
    <property type="entry name" value="Trf4-like"/>
</dbReference>
<reference evidence="7" key="1">
    <citation type="journal article" date="2021" name="New Phytol.">
        <title>Evolutionary innovations through gain and loss of genes in the ectomycorrhizal Boletales.</title>
        <authorList>
            <person name="Wu G."/>
            <person name="Miyauchi S."/>
            <person name="Morin E."/>
            <person name="Kuo A."/>
            <person name="Drula E."/>
            <person name="Varga T."/>
            <person name="Kohler A."/>
            <person name="Feng B."/>
            <person name="Cao Y."/>
            <person name="Lipzen A."/>
            <person name="Daum C."/>
            <person name="Hundley H."/>
            <person name="Pangilinan J."/>
            <person name="Johnson J."/>
            <person name="Barry K."/>
            <person name="LaButti K."/>
            <person name="Ng V."/>
            <person name="Ahrendt S."/>
            <person name="Min B."/>
            <person name="Choi I.G."/>
            <person name="Park H."/>
            <person name="Plett J.M."/>
            <person name="Magnuson J."/>
            <person name="Spatafora J.W."/>
            <person name="Nagy L.G."/>
            <person name="Henrissat B."/>
            <person name="Grigoriev I.V."/>
            <person name="Yang Z.L."/>
            <person name="Xu J."/>
            <person name="Martin F.M."/>
        </authorList>
    </citation>
    <scope>NUCLEOTIDE SEQUENCE</scope>
    <source>
        <strain evidence="7">KKN 215</strain>
    </source>
</reference>
<keyword evidence="4" id="KW-0460">Magnesium</keyword>
<dbReference type="Pfam" id="PF03828">
    <property type="entry name" value="PAP_assoc"/>
    <property type="match status" value="1"/>
</dbReference>
<evidence type="ECO:0000256" key="4">
    <source>
        <dbReference type="ARBA" id="ARBA00022842"/>
    </source>
</evidence>
<accession>A0A8K0XMZ5</accession>
<evidence type="ECO:0000256" key="2">
    <source>
        <dbReference type="ARBA" id="ARBA00012388"/>
    </source>
</evidence>
<dbReference type="Gene3D" id="3.30.460.10">
    <property type="entry name" value="Beta Polymerase, domain 2"/>
    <property type="match status" value="1"/>
</dbReference>
<evidence type="ECO:0000256" key="3">
    <source>
        <dbReference type="ARBA" id="ARBA00022723"/>
    </source>
</evidence>
<dbReference type="GO" id="GO:1990817">
    <property type="term" value="F:poly(A) RNA polymerase activity"/>
    <property type="evidence" value="ECO:0007669"/>
    <property type="project" value="UniProtKB-EC"/>
</dbReference>
<feature type="domain" description="Poly(A) RNA polymerase mitochondrial-like central palm" evidence="6">
    <location>
        <begin position="103"/>
        <end position="239"/>
    </location>
</feature>
<keyword evidence="3" id="KW-0479">Metal-binding</keyword>
<dbReference type="Proteomes" id="UP000813824">
    <property type="component" value="Unassembled WGS sequence"/>
</dbReference>
<dbReference type="GO" id="GO:0043634">
    <property type="term" value="P:polyadenylation-dependent ncRNA catabolic process"/>
    <property type="evidence" value="ECO:0007669"/>
    <property type="project" value="TreeGrafter"/>
</dbReference>
<dbReference type="Gene3D" id="1.10.1410.10">
    <property type="match status" value="1"/>
</dbReference>
<evidence type="ECO:0000256" key="1">
    <source>
        <dbReference type="ARBA" id="ARBA00008593"/>
    </source>
</evidence>